<gene>
    <name evidence="1" type="ORF">CHS0354_039953</name>
</gene>
<reference evidence="1" key="3">
    <citation type="submission" date="2023-05" db="EMBL/GenBank/DDBJ databases">
        <authorList>
            <person name="Smith C.H."/>
        </authorList>
    </citation>
    <scope>NUCLEOTIDE SEQUENCE</scope>
    <source>
        <strain evidence="1">CHS0354</strain>
        <tissue evidence="1">Mantle</tissue>
    </source>
</reference>
<comment type="caution">
    <text evidence="1">The sequence shown here is derived from an EMBL/GenBank/DDBJ whole genome shotgun (WGS) entry which is preliminary data.</text>
</comment>
<dbReference type="AlphaFoldDB" id="A0AAE0W5F6"/>
<dbReference type="EMBL" id="JAEAOA010002326">
    <property type="protein sequence ID" value="KAK3602206.1"/>
    <property type="molecule type" value="Genomic_DNA"/>
</dbReference>
<dbReference type="Proteomes" id="UP001195483">
    <property type="component" value="Unassembled WGS sequence"/>
</dbReference>
<accession>A0AAE0W5F6</accession>
<protein>
    <submittedName>
        <fullName evidence="1">Uncharacterized protein</fullName>
    </submittedName>
</protein>
<evidence type="ECO:0000313" key="2">
    <source>
        <dbReference type="Proteomes" id="UP001195483"/>
    </source>
</evidence>
<organism evidence="1 2">
    <name type="scientific">Potamilus streckersoni</name>
    <dbReference type="NCBI Taxonomy" id="2493646"/>
    <lineage>
        <taxon>Eukaryota</taxon>
        <taxon>Metazoa</taxon>
        <taxon>Spiralia</taxon>
        <taxon>Lophotrochozoa</taxon>
        <taxon>Mollusca</taxon>
        <taxon>Bivalvia</taxon>
        <taxon>Autobranchia</taxon>
        <taxon>Heteroconchia</taxon>
        <taxon>Palaeoheterodonta</taxon>
        <taxon>Unionida</taxon>
        <taxon>Unionoidea</taxon>
        <taxon>Unionidae</taxon>
        <taxon>Ambleminae</taxon>
        <taxon>Lampsilini</taxon>
        <taxon>Potamilus</taxon>
    </lineage>
</organism>
<reference evidence="1" key="1">
    <citation type="journal article" date="2021" name="Genome Biol. Evol.">
        <title>A High-Quality Reference Genome for a Parasitic Bivalve with Doubly Uniparental Inheritance (Bivalvia: Unionida).</title>
        <authorList>
            <person name="Smith C.H."/>
        </authorList>
    </citation>
    <scope>NUCLEOTIDE SEQUENCE</scope>
    <source>
        <strain evidence="1">CHS0354</strain>
    </source>
</reference>
<keyword evidence="2" id="KW-1185">Reference proteome</keyword>
<evidence type="ECO:0000313" key="1">
    <source>
        <dbReference type="EMBL" id="KAK3602206.1"/>
    </source>
</evidence>
<reference evidence="1" key="2">
    <citation type="journal article" date="2021" name="Genome Biol. Evol.">
        <title>Developing a high-quality reference genome for a parasitic bivalve with doubly uniparental inheritance (Bivalvia: Unionida).</title>
        <authorList>
            <person name="Smith C.H."/>
        </authorList>
    </citation>
    <scope>NUCLEOTIDE SEQUENCE</scope>
    <source>
        <strain evidence="1">CHS0354</strain>
        <tissue evidence="1">Mantle</tissue>
    </source>
</reference>
<sequence length="102" mass="10942">MLSLDALNCGNHIASELSISIGGYVVTRSPDILKLLAIFPRASIESVEETSPAPLPPLSERWMQTLKQVSGELSGVCIQDCLSTDVHFTLGKPCGENCLNRG</sequence>
<proteinExistence type="predicted"/>
<name>A0AAE0W5F6_9BIVA</name>